<organism evidence="1 2">
    <name type="scientific">Engystomops pustulosus</name>
    <name type="common">Tungara frog</name>
    <name type="synonym">Physalaemus pustulosus</name>
    <dbReference type="NCBI Taxonomy" id="76066"/>
    <lineage>
        <taxon>Eukaryota</taxon>
        <taxon>Metazoa</taxon>
        <taxon>Chordata</taxon>
        <taxon>Craniata</taxon>
        <taxon>Vertebrata</taxon>
        <taxon>Euteleostomi</taxon>
        <taxon>Amphibia</taxon>
        <taxon>Batrachia</taxon>
        <taxon>Anura</taxon>
        <taxon>Neobatrachia</taxon>
        <taxon>Hyloidea</taxon>
        <taxon>Leptodactylidae</taxon>
        <taxon>Leiuperinae</taxon>
        <taxon>Engystomops</taxon>
    </lineage>
</organism>
<dbReference type="AlphaFoldDB" id="A0AAV7D3V8"/>
<comment type="caution">
    <text evidence="1">The sequence shown here is derived from an EMBL/GenBank/DDBJ whole genome shotgun (WGS) entry which is preliminary data.</text>
</comment>
<reference evidence="1" key="1">
    <citation type="thesis" date="2020" institute="ProQuest LLC" country="789 East Eisenhower Parkway, Ann Arbor, MI, USA">
        <title>Comparative Genomics and Chromosome Evolution.</title>
        <authorList>
            <person name="Mudd A.B."/>
        </authorList>
    </citation>
    <scope>NUCLEOTIDE SEQUENCE</scope>
    <source>
        <strain evidence="1">237g6f4</strain>
        <tissue evidence="1">Blood</tissue>
    </source>
</reference>
<evidence type="ECO:0000313" key="1">
    <source>
        <dbReference type="EMBL" id="KAG8590807.1"/>
    </source>
</evidence>
<dbReference type="Proteomes" id="UP000824782">
    <property type="component" value="Unassembled WGS sequence"/>
</dbReference>
<dbReference type="EMBL" id="WNYA01000002">
    <property type="protein sequence ID" value="KAG8590807.1"/>
    <property type="molecule type" value="Genomic_DNA"/>
</dbReference>
<sequence>MVLSFSEENMSRCSFHNIPNISLYSKFPRFFFSPDRRVESLITEESEHTVGLPSLDVEAISQTCSPEVKHIAHCSCFITAQSRQRALLLVHARKMHISSRHFAYIQGISLCFHPEID</sequence>
<evidence type="ECO:0000313" key="2">
    <source>
        <dbReference type="Proteomes" id="UP000824782"/>
    </source>
</evidence>
<gene>
    <name evidence="1" type="ORF">GDO81_006911</name>
</gene>
<name>A0AAV7D3V8_ENGPU</name>
<proteinExistence type="predicted"/>
<accession>A0AAV7D3V8</accession>
<protein>
    <submittedName>
        <fullName evidence="1">Uncharacterized protein</fullName>
    </submittedName>
</protein>
<keyword evidence="2" id="KW-1185">Reference proteome</keyword>